<dbReference type="EMBL" id="JBHUOL010000021">
    <property type="protein sequence ID" value="MFD2909755.1"/>
    <property type="molecule type" value="Genomic_DNA"/>
</dbReference>
<organism evidence="2 3">
    <name type="scientific">Flavobacterium ardleyense</name>
    <dbReference type="NCBI Taxonomy" id="2038737"/>
    <lineage>
        <taxon>Bacteria</taxon>
        <taxon>Pseudomonadati</taxon>
        <taxon>Bacteroidota</taxon>
        <taxon>Flavobacteriia</taxon>
        <taxon>Flavobacteriales</taxon>
        <taxon>Flavobacteriaceae</taxon>
        <taxon>Flavobacterium</taxon>
    </lineage>
</organism>
<protein>
    <submittedName>
        <fullName evidence="2">RNA ligase</fullName>
    </submittedName>
</protein>
<dbReference type="Pfam" id="PF09511">
    <property type="entry name" value="RNA_lig_T4_1"/>
    <property type="match status" value="1"/>
</dbReference>
<sequence length="365" mass="43194">MKLNLNELLELTKNTHICFEKHPDEDLYIFGYYNGGIDKPNVWNELTKMCRGLIVDKEGTILERPFEKFWTYRQYMSEDTLLLSENKMQKIPNVPFRIYEKVDGSMATMYWIKDTPALATQRSFTSPKAKKATEILHKKYSHTFSKFNKKYTYIFEAVYPETSILIDYGNQEELYLIGVIDKETGKAIAVPDIGFPMCKDLTPQYGHIKNYEDLSNLNITNLEGFVIQYENDLRIKIKFPWYKEMSSMKDKLIRGIKNANLNQILLMQKMGIEIQNLSNIQVWECLKNGDKELYEIKAKLTVFHYTAGVEFWLKEQVDLILTNKDWDKEKPQQKIDFKIDLTFETENNLDVMMWNWKDRYLNMLG</sequence>
<keyword evidence="3" id="KW-1185">Reference proteome</keyword>
<dbReference type="GO" id="GO:0016874">
    <property type="term" value="F:ligase activity"/>
    <property type="evidence" value="ECO:0007669"/>
    <property type="project" value="UniProtKB-KW"/>
</dbReference>
<dbReference type="Proteomes" id="UP001597549">
    <property type="component" value="Unassembled WGS sequence"/>
</dbReference>
<proteinExistence type="predicted"/>
<feature type="domain" description="T4 RNA ligase 1-like N-terminal" evidence="1">
    <location>
        <begin position="50"/>
        <end position="242"/>
    </location>
</feature>
<gene>
    <name evidence="2" type="ORF">ACFSX9_13540</name>
</gene>
<dbReference type="RefSeq" id="WP_379808570.1">
    <property type="nucleotide sequence ID" value="NZ_JBHUOL010000021.1"/>
</dbReference>
<name>A0ABW5ZBX4_9FLAO</name>
<reference evidence="3" key="1">
    <citation type="journal article" date="2019" name="Int. J. Syst. Evol. Microbiol.">
        <title>The Global Catalogue of Microorganisms (GCM) 10K type strain sequencing project: providing services to taxonomists for standard genome sequencing and annotation.</title>
        <authorList>
            <consortium name="The Broad Institute Genomics Platform"/>
            <consortium name="The Broad Institute Genome Sequencing Center for Infectious Disease"/>
            <person name="Wu L."/>
            <person name="Ma J."/>
        </authorList>
    </citation>
    <scope>NUCLEOTIDE SEQUENCE [LARGE SCALE GENOMIC DNA]</scope>
    <source>
        <strain evidence="3">KCTC 52644</strain>
    </source>
</reference>
<evidence type="ECO:0000313" key="3">
    <source>
        <dbReference type="Proteomes" id="UP001597549"/>
    </source>
</evidence>
<accession>A0ABW5ZBX4</accession>
<evidence type="ECO:0000313" key="2">
    <source>
        <dbReference type="EMBL" id="MFD2909755.1"/>
    </source>
</evidence>
<keyword evidence="2" id="KW-0436">Ligase</keyword>
<dbReference type="InterPro" id="IPR019039">
    <property type="entry name" value="T4-Rnl1-like_N"/>
</dbReference>
<comment type="caution">
    <text evidence="2">The sequence shown here is derived from an EMBL/GenBank/DDBJ whole genome shotgun (WGS) entry which is preliminary data.</text>
</comment>
<evidence type="ECO:0000259" key="1">
    <source>
        <dbReference type="Pfam" id="PF09511"/>
    </source>
</evidence>